<name>A0A183HD89_9BILA</name>
<dbReference type="EMBL" id="UZAJ01004693">
    <property type="protein sequence ID" value="VDO43204.1"/>
    <property type="molecule type" value="Genomic_DNA"/>
</dbReference>
<dbReference type="STRING" id="387005.A0A183HD89"/>
<organism evidence="4">
    <name type="scientific">Onchocerca flexuosa</name>
    <dbReference type="NCBI Taxonomy" id="387005"/>
    <lineage>
        <taxon>Eukaryota</taxon>
        <taxon>Metazoa</taxon>
        <taxon>Ecdysozoa</taxon>
        <taxon>Nematoda</taxon>
        <taxon>Chromadorea</taxon>
        <taxon>Rhabditida</taxon>
        <taxon>Spirurina</taxon>
        <taxon>Spiruromorpha</taxon>
        <taxon>Filarioidea</taxon>
        <taxon>Onchocercidae</taxon>
        <taxon>Onchocerca</taxon>
    </lineage>
</organism>
<proteinExistence type="predicted"/>
<evidence type="ECO:0000256" key="1">
    <source>
        <dbReference type="SAM" id="MobiDB-lite"/>
    </source>
</evidence>
<feature type="region of interest" description="Disordered" evidence="1">
    <location>
        <begin position="1"/>
        <end position="27"/>
    </location>
</feature>
<evidence type="ECO:0000313" key="2">
    <source>
        <dbReference type="EMBL" id="VDO43204.1"/>
    </source>
</evidence>
<dbReference type="Proteomes" id="UP000267606">
    <property type="component" value="Unassembled WGS sequence"/>
</dbReference>
<evidence type="ECO:0000313" key="4">
    <source>
        <dbReference type="WBParaSite" id="OFLC_0000545001-mRNA-1"/>
    </source>
</evidence>
<dbReference type="WBParaSite" id="OFLC_0000545001-mRNA-1">
    <property type="protein sequence ID" value="OFLC_0000545001-mRNA-1"/>
    <property type="gene ID" value="OFLC_0000545001"/>
</dbReference>
<feature type="compositionally biased region" description="Polar residues" evidence="1">
    <location>
        <begin position="1"/>
        <end position="10"/>
    </location>
</feature>
<gene>
    <name evidence="2" type="ORF">OFLC_LOCUS5451</name>
</gene>
<dbReference type="AlphaFoldDB" id="A0A183HD89"/>
<reference evidence="2 3" key="2">
    <citation type="submission" date="2018-11" db="EMBL/GenBank/DDBJ databases">
        <authorList>
            <consortium name="Pathogen Informatics"/>
        </authorList>
    </citation>
    <scope>NUCLEOTIDE SEQUENCE [LARGE SCALE GENOMIC DNA]</scope>
</reference>
<accession>A0A183HD89</accession>
<keyword evidence="3" id="KW-1185">Reference proteome</keyword>
<sequence>MTPTSNNATSLPRFAPPQPPFYAASTTSTTNLMSKDDKFKLHSQGYCSSAMHMPSTGTHSHQASSFSVQSYQYNGPL</sequence>
<protein>
    <submittedName>
        <fullName evidence="4">Protein pangolin</fullName>
    </submittedName>
</protein>
<feature type="compositionally biased region" description="Polar residues" evidence="1">
    <location>
        <begin position="55"/>
        <end position="77"/>
    </location>
</feature>
<reference evidence="4" key="1">
    <citation type="submission" date="2016-06" db="UniProtKB">
        <authorList>
            <consortium name="WormBaseParasite"/>
        </authorList>
    </citation>
    <scope>IDENTIFICATION</scope>
</reference>
<feature type="region of interest" description="Disordered" evidence="1">
    <location>
        <begin position="50"/>
        <end position="77"/>
    </location>
</feature>
<evidence type="ECO:0000313" key="3">
    <source>
        <dbReference type="Proteomes" id="UP000267606"/>
    </source>
</evidence>